<evidence type="ECO:0000256" key="4">
    <source>
        <dbReference type="ARBA" id="ARBA00022679"/>
    </source>
</evidence>
<reference evidence="11 12" key="1">
    <citation type="journal article" date="2018" name="Nat. Ecol. Evol.">
        <title>Genomic signatures of mitonuclear coevolution across populations of Tigriopus californicus.</title>
        <authorList>
            <person name="Barreto F.S."/>
            <person name="Watson E.T."/>
            <person name="Lima T.G."/>
            <person name="Willett C.S."/>
            <person name="Edmands S."/>
            <person name="Li W."/>
            <person name="Burton R.S."/>
        </authorList>
    </citation>
    <scope>NUCLEOTIDE SEQUENCE [LARGE SCALE GENOMIC DNA]</scope>
    <source>
        <strain evidence="11 12">San Diego</strain>
    </source>
</reference>
<organism evidence="11 12">
    <name type="scientific">Tigriopus californicus</name>
    <name type="common">Marine copepod</name>
    <dbReference type="NCBI Taxonomy" id="6832"/>
    <lineage>
        <taxon>Eukaryota</taxon>
        <taxon>Metazoa</taxon>
        <taxon>Ecdysozoa</taxon>
        <taxon>Arthropoda</taxon>
        <taxon>Crustacea</taxon>
        <taxon>Multicrustacea</taxon>
        <taxon>Hexanauplia</taxon>
        <taxon>Copepoda</taxon>
        <taxon>Harpacticoida</taxon>
        <taxon>Harpacticidae</taxon>
        <taxon>Tigriopus</taxon>
    </lineage>
</organism>
<dbReference type="FunFam" id="1.10.287.1970:FF:000001">
    <property type="entry name" value="Alanine aminotransferase 2"/>
    <property type="match status" value="1"/>
</dbReference>
<comment type="similarity">
    <text evidence="7">Belongs to the class-I pyridoxal-phosphate-dependent aminotransferase family. Alanine aminotransferase subfamily.</text>
</comment>
<dbReference type="InterPro" id="IPR015421">
    <property type="entry name" value="PyrdxlP-dep_Trfase_major"/>
</dbReference>
<dbReference type="PANTHER" id="PTHR11751">
    <property type="entry name" value="ALANINE AMINOTRANSFERASE"/>
    <property type="match status" value="1"/>
</dbReference>
<dbReference type="InterPro" id="IPR045088">
    <property type="entry name" value="ALAT1/2-like"/>
</dbReference>
<dbReference type="InterPro" id="IPR015422">
    <property type="entry name" value="PyrdxlP-dep_Trfase_small"/>
</dbReference>
<dbReference type="EMBL" id="VCGU01000459">
    <property type="protein sequence ID" value="TRY62057.1"/>
    <property type="molecule type" value="Genomic_DNA"/>
</dbReference>
<dbReference type="Pfam" id="PF00155">
    <property type="entry name" value="Aminotran_1_2"/>
    <property type="match status" value="1"/>
</dbReference>
<evidence type="ECO:0000313" key="11">
    <source>
        <dbReference type="EMBL" id="TRY62057.1"/>
    </source>
</evidence>
<evidence type="ECO:0000256" key="6">
    <source>
        <dbReference type="ARBA" id="ARBA00025708"/>
    </source>
</evidence>
<keyword evidence="4" id="KW-0808">Transferase</keyword>
<dbReference type="Gene3D" id="1.10.287.1970">
    <property type="match status" value="1"/>
</dbReference>
<evidence type="ECO:0000256" key="3">
    <source>
        <dbReference type="ARBA" id="ARBA00022576"/>
    </source>
</evidence>
<dbReference type="UniPathway" id="UPA00528">
    <property type="reaction ID" value="UER00586"/>
</dbReference>
<dbReference type="Proteomes" id="UP000318571">
    <property type="component" value="Chromosome 8"/>
</dbReference>
<evidence type="ECO:0000256" key="7">
    <source>
        <dbReference type="ARBA" id="ARBA00025785"/>
    </source>
</evidence>
<comment type="pathway">
    <text evidence="6">Amino-acid degradation; L-alanine degradation via transaminase pathway; pyruvate from L-alanine: step 1/1.</text>
</comment>
<evidence type="ECO:0000256" key="2">
    <source>
        <dbReference type="ARBA" id="ARBA00011738"/>
    </source>
</evidence>
<comment type="caution">
    <text evidence="11">The sequence shown here is derived from an EMBL/GenBank/DDBJ whole genome shotgun (WGS) entry which is preliminary data.</text>
</comment>
<dbReference type="PANTHER" id="PTHR11751:SF29">
    <property type="entry name" value="ALANINE TRANSAMINASE"/>
    <property type="match status" value="1"/>
</dbReference>
<name>A0A553N9F2_TIGCA</name>
<dbReference type="FunFam" id="3.90.1150.10:FF:000010">
    <property type="entry name" value="Alanine aminotransferase 2"/>
    <property type="match status" value="1"/>
</dbReference>
<protein>
    <recommendedName>
        <fullName evidence="8">alanine transaminase</fullName>
        <ecNumber evidence="8">2.6.1.2</ecNumber>
    </recommendedName>
</protein>
<comment type="catalytic activity">
    <reaction evidence="9">
        <text>L-alanine + 2-oxoglutarate = pyruvate + L-glutamate</text>
        <dbReference type="Rhea" id="RHEA:19453"/>
        <dbReference type="ChEBI" id="CHEBI:15361"/>
        <dbReference type="ChEBI" id="CHEBI:16810"/>
        <dbReference type="ChEBI" id="CHEBI:29985"/>
        <dbReference type="ChEBI" id="CHEBI:57972"/>
        <dbReference type="EC" id="2.6.1.2"/>
    </reaction>
</comment>
<dbReference type="AlphaFoldDB" id="A0A553N9F2"/>
<dbReference type="Gene3D" id="3.40.640.10">
    <property type="entry name" value="Type I PLP-dependent aspartate aminotransferase-like (Major domain)"/>
    <property type="match status" value="1"/>
</dbReference>
<dbReference type="Gene3D" id="3.90.1150.10">
    <property type="entry name" value="Aspartate Aminotransferase, domain 1"/>
    <property type="match status" value="1"/>
</dbReference>
<comment type="cofactor">
    <cofactor evidence="1">
        <name>pyridoxal 5'-phosphate</name>
        <dbReference type="ChEBI" id="CHEBI:597326"/>
    </cofactor>
</comment>
<evidence type="ECO:0000313" key="12">
    <source>
        <dbReference type="Proteomes" id="UP000318571"/>
    </source>
</evidence>
<feature type="domain" description="Aminotransferase class I/classII large" evidence="10">
    <location>
        <begin position="176"/>
        <end position="548"/>
    </location>
</feature>
<dbReference type="InterPro" id="IPR004839">
    <property type="entry name" value="Aminotransferase_I/II_large"/>
</dbReference>
<dbReference type="FunFam" id="3.40.640.10:FF:000012">
    <property type="entry name" value="alanine aminotransferase 2"/>
    <property type="match status" value="1"/>
</dbReference>
<dbReference type="GO" id="GO:0004021">
    <property type="term" value="F:L-alanine:2-oxoglutarate aminotransferase activity"/>
    <property type="evidence" value="ECO:0007669"/>
    <property type="project" value="UniProtKB-EC"/>
</dbReference>
<dbReference type="STRING" id="6832.A0A553N9F2"/>
<evidence type="ECO:0000259" key="10">
    <source>
        <dbReference type="Pfam" id="PF00155"/>
    </source>
</evidence>
<accession>A0A553N9F2</accession>
<gene>
    <name evidence="11" type="ORF">TCAL_14985</name>
</gene>
<dbReference type="EC" id="2.6.1.2" evidence="8"/>
<keyword evidence="3" id="KW-0032">Aminotransferase</keyword>
<dbReference type="InterPro" id="IPR015424">
    <property type="entry name" value="PyrdxlP-dep_Trfase"/>
</dbReference>
<sequence>MSLVLGLSPIAPIARRSSWSLCGQFPHQHRLWSVSGGGSLEPLNHAPYSSLAREPQLDPVQSRWQRHFSAGSSIMSAPTLTLDNLNPCVKRMEYAVRGPLVIRATELEKEIEKGVKKPFPDVIKANIGDAHAMGNKPITFLRQVLALVTYPELLKSADFPEDAKNRAQTILAGCRGGSAGSYSDSAGIEIIRRHVAQYIEKRDGGTPADWNNIILSAGASESIRAVLKLMISLEGGKSTPGVMIPTPQYPLYSASLAEMNMDQIGYYLNEEKNWALDISELERALNEAKDRCTPRAIVIINPGNPTGSVLSEQNIKDVIKFAHENRLFVFADEVYQNNVYAEGCAFHSFKKASVNILWHCHISIQVMMQMGEPYSHMELASFMSCSKGYMGECGIRGGYAEIINIDKDVRAMLNKSISAKLCPTVIGQACMDVVVHPPEKGDASYESFIAEKEAVLASLAERAKLVADTFNSIEGFTCNVVQGAMYAFPQLHLPEKAIAKAKEHNQNPDVFYAFQLLENTGICIIPGSGFGQRPNTYHFRTTILPQKDMLISMLDRLKTFHLKFLKDYSD</sequence>
<evidence type="ECO:0000256" key="9">
    <source>
        <dbReference type="ARBA" id="ARBA00047412"/>
    </source>
</evidence>
<keyword evidence="12" id="KW-1185">Reference proteome</keyword>
<proteinExistence type="inferred from homology"/>
<dbReference type="GO" id="GO:0030170">
    <property type="term" value="F:pyridoxal phosphate binding"/>
    <property type="evidence" value="ECO:0007669"/>
    <property type="project" value="InterPro"/>
</dbReference>
<evidence type="ECO:0000256" key="8">
    <source>
        <dbReference type="ARBA" id="ARBA00026106"/>
    </source>
</evidence>
<dbReference type="GO" id="GO:0042853">
    <property type="term" value="P:L-alanine catabolic process"/>
    <property type="evidence" value="ECO:0007669"/>
    <property type="project" value="UniProtKB-UniPathway"/>
</dbReference>
<comment type="subunit">
    <text evidence="2">Homodimer.</text>
</comment>
<keyword evidence="5" id="KW-0663">Pyridoxal phosphate</keyword>
<dbReference type="OMA" id="FGFECPP"/>
<evidence type="ECO:0000256" key="5">
    <source>
        <dbReference type="ARBA" id="ARBA00022898"/>
    </source>
</evidence>
<dbReference type="SUPFAM" id="SSF53383">
    <property type="entry name" value="PLP-dependent transferases"/>
    <property type="match status" value="1"/>
</dbReference>
<dbReference type="CDD" id="cd00609">
    <property type="entry name" value="AAT_like"/>
    <property type="match status" value="1"/>
</dbReference>
<evidence type="ECO:0000256" key="1">
    <source>
        <dbReference type="ARBA" id="ARBA00001933"/>
    </source>
</evidence>